<organism evidence="2 3">
    <name type="scientific">Candidatus Gottesmanbacteria bacterium RIFCSPLOWO2_01_FULL_43_11b</name>
    <dbReference type="NCBI Taxonomy" id="1798392"/>
    <lineage>
        <taxon>Bacteria</taxon>
        <taxon>Candidatus Gottesmaniibacteriota</taxon>
    </lineage>
</organism>
<protein>
    <recommendedName>
        <fullName evidence="1">DUF5615 domain-containing protein</fullName>
    </recommendedName>
</protein>
<dbReference type="InterPro" id="IPR041049">
    <property type="entry name" value="DUF5615"/>
</dbReference>
<dbReference type="EMBL" id="MFJV01000001">
    <property type="protein sequence ID" value="OGG24420.1"/>
    <property type="molecule type" value="Genomic_DNA"/>
</dbReference>
<evidence type="ECO:0000313" key="3">
    <source>
        <dbReference type="Proteomes" id="UP000178759"/>
    </source>
</evidence>
<dbReference type="Proteomes" id="UP000178759">
    <property type="component" value="Unassembled WGS sequence"/>
</dbReference>
<evidence type="ECO:0000313" key="2">
    <source>
        <dbReference type="EMBL" id="OGG24420.1"/>
    </source>
</evidence>
<dbReference type="AlphaFoldDB" id="A0A1F6AI62"/>
<name>A0A1F6AI62_9BACT</name>
<feature type="domain" description="DUF5615" evidence="1">
    <location>
        <begin position="15"/>
        <end position="108"/>
    </location>
</feature>
<dbReference type="STRING" id="1798392.A3A79_04520"/>
<dbReference type="Pfam" id="PF18480">
    <property type="entry name" value="DUF5615"/>
    <property type="match status" value="1"/>
</dbReference>
<evidence type="ECO:0000259" key="1">
    <source>
        <dbReference type="Pfam" id="PF18480"/>
    </source>
</evidence>
<sequence>MQHNSPSKKKRRKFKILLDSAFARSSSFPSLSKKANLTHIVHTYRFPPTCSDEEIYQKAVKENRFVLTVNFKDFKKLVKKGKPGILGIESQHSNQEIDRLVCKFLSNKDPDDYRGKAIKI</sequence>
<accession>A0A1F6AI62</accession>
<proteinExistence type="predicted"/>
<gene>
    <name evidence="2" type="ORF">A3A79_04520</name>
</gene>
<reference evidence="2 3" key="1">
    <citation type="journal article" date="2016" name="Nat. Commun.">
        <title>Thousands of microbial genomes shed light on interconnected biogeochemical processes in an aquifer system.</title>
        <authorList>
            <person name="Anantharaman K."/>
            <person name="Brown C.T."/>
            <person name="Hug L.A."/>
            <person name="Sharon I."/>
            <person name="Castelle C.J."/>
            <person name="Probst A.J."/>
            <person name="Thomas B.C."/>
            <person name="Singh A."/>
            <person name="Wilkins M.J."/>
            <person name="Karaoz U."/>
            <person name="Brodie E.L."/>
            <person name="Williams K.H."/>
            <person name="Hubbard S.S."/>
            <person name="Banfield J.F."/>
        </authorList>
    </citation>
    <scope>NUCLEOTIDE SEQUENCE [LARGE SCALE GENOMIC DNA]</scope>
</reference>
<comment type="caution">
    <text evidence="2">The sequence shown here is derived from an EMBL/GenBank/DDBJ whole genome shotgun (WGS) entry which is preliminary data.</text>
</comment>